<keyword evidence="10" id="KW-0067">ATP-binding</keyword>
<feature type="transmembrane region" description="Helical" evidence="17">
    <location>
        <begin position="71"/>
        <end position="90"/>
    </location>
</feature>
<keyword evidence="9" id="KW-0547">Nucleotide-binding</keyword>
<feature type="transmembrane region" description="Helical" evidence="17">
    <location>
        <begin position="96"/>
        <end position="117"/>
    </location>
</feature>
<dbReference type="PANTHER" id="PTHR24223">
    <property type="entry name" value="ATP-BINDING CASSETTE SUB-FAMILY C"/>
    <property type="match status" value="1"/>
</dbReference>
<feature type="transmembrane region" description="Helical" evidence="17">
    <location>
        <begin position="129"/>
        <end position="147"/>
    </location>
</feature>
<dbReference type="InterPro" id="IPR056227">
    <property type="entry name" value="TMD0_ABC"/>
</dbReference>
<dbReference type="SUPFAM" id="SSF52540">
    <property type="entry name" value="P-loop containing nucleoside triphosphate hydrolases"/>
    <property type="match status" value="2"/>
</dbReference>
<evidence type="ECO:0000256" key="6">
    <source>
        <dbReference type="ARBA" id="ARBA00022554"/>
    </source>
</evidence>
<dbReference type="PROSITE" id="PS00211">
    <property type="entry name" value="ABC_TRANSPORTER_1"/>
    <property type="match status" value="2"/>
</dbReference>
<dbReference type="GO" id="GO:0000323">
    <property type="term" value="C:lytic vacuole"/>
    <property type="evidence" value="ECO:0007669"/>
    <property type="project" value="UniProtKB-ARBA"/>
</dbReference>
<dbReference type="InterPro" id="IPR036640">
    <property type="entry name" value="ABC1_TM_sf"/>
</dbReference>
<dbReference type="OrthoDB" id="6500128at2759"/>
<organism evidence="20 21">
    <name type="scientific">Clunio marinus</name>
    <dbReference type="NCBI Taxonomy" id="568069"/>
    <lineage>
        <taxon>Eukaryota</taxon>
        <taxon>Metazoa</taxon>
        <taxon>Ecdysozoa</taxon>
        <taxon>Arthropoda</taxon>
        <taxon>Hexapoda</taxon>
        <taxon>Insecta</taxon>
        <taxon>Pterygota</taxon>
        <taxon>Neoptera</taxon>
        <taxon>Endopterygota</taxon>
        <taxon>Diptera</taxon>
        <taxon>Nematocera</taxon>
        <taxon>Chironomoidea</taxon>
        <taxon>Chironomidae</taxon>
        <taxon>Clunio</taxon>
    </lineage>
</organism>
<dbReference type="InterPro" id="IPR003593">
    <property type="entry name" value="AAA+_ATPase"/>
</dbReference>
<evidence type="ECO:0000313" key="21">
    <source>
        <dbReference type="Proteomes" id="UP000183832"/>
    </source>
</evidence>
<name>A0A1J1IRT7_9DIPT</name>
<feature type="region of interest" description="Disordered" evidence="16">
    <location>
        <begin position="871"/>
        <end position="898"/>
    </location>
</feature>
<feature type="transmembrane region" description="Helical" evidence="17">
    <location>
        <begin position="167"/>
        <end position="190"/>
    </location>
</feature>
<feature type="transmembrane region" description="Helical" evidence="17">
    <location>
        <begin position="417"/>
        <end position="436"/>
    </location>
</feature>
<accession>A0A1J1IRT7</accession>
<evidence type="ECO:0000256" key="5">
    <source>
        <dbReference type="ARBA" id="ARBA00022475"/>
    </source>
</evidence>
<dbReference type="GO" id="GO:0015431">
    <property type="term" value="F:ABC-type glutathione S-conjugate transporter activity"/>
    <property type="evidence" value="ECO:0007669"/>
    <property type="project" value="UniProtKB-EC"/>
</dbReference>
<feature type="domain" description="ABC transmembrane type-1" evidence="19">
    <location>
        <begin position="304"/>
        <end position="582"/>
    </location>
</feature>
<dbReference type="SMART" id="SM00382">
    <property type="entry name" value="AAA"/>
    <property type="match status" value="2"/>
</dbReference>
<keyword evidence="5" id="KW-1003">Cell membrane</keyword>
<evidence type="ECO:0000256" key="9">
    <source>
        <dbReference type="ARBA" id="ARBA00022741"/>
    </source>
</evidence>
<dbReference type="EC" id="7.6.2.3" evidence="14"/>
<protein>
    <recommendedName>
        <fullName evidence="14">ABC-type glutathione-S-conjugate transporter</fullName>
        <ecNumber evidence="14">7.6.2.3</ecNumber>
    </recommendedName>
</protein>
<dbReference type="NCBIfam" id="TIGR00957">
    <property type="entry name" value="MRP_assoc_pro"/>
    <property type="match status" value="1"/>
</dbReference>
<dbReference type="CDD" id="cd18603">
    <property type="entry name" value="ABC_6TM_MRP1_2_3_6_D2_like"/>
    <property type="match status" value="1"/>
</dbReference>
<dbReference type="Pfam" id="PF00664">
    <property type="entry name" value="ABC_membrane"/>
    <property type="match status" value="2"/>
</dbReference>
<dbReference type="Proteomes" id="UP000183832">
    <property type="component" value="Unassembled WGS sequence"/>
</dbReference>
<dbReference type="Pfam" id="PF00005">
    <property type="entry name" value="ABC_tran"/>
    <property type="match status" value="2"/>
</dbReference>
<dbReference type="GO" id="GO:0005886">
    <property type="term" value="C:plasma membrane"/>
    <property type="evidence" value="ECO:0007669"/>
    <property type="project" value="UniProtKB-SubCell"/>
</dbReference>
<evidence type="ECO:0000256" key="16">
    <source>
        <dbReference type="SAM" id="MobiDB-lite"/>
    </source>
</evidence>
<dbReference type="SUPFAM" id="SSF90123">
    <property type="entry name" value="ABC transporter transmembrane region"/>
    <property type="match status" value="2"/>
</dbReference>
<sequence length="1509" mass="170654">MGETFCKDDFWDSELSWRESEPDFTFCFKQTVLVWTPCGFLWLFSLLDLMRRRNSRYRDIPWSFLNVTKSITLFLLICVMFFDMSMLFSVRQEEPIYDVQIVSIFVKIATLLYVAFLQQFHKIKGHRSSGLLFTFWVIFTFCSIPQLRWEVINFNTGNFDGENISWAGIRFIIYVTFFSLISIMTILNFFSDKPPRHSSYPKATNPNPEISSSMANRAFFLFFDPTAWRGWRRPLEERDIYDINPENASSELVPEFDKHFKASVEKQKRKHEKSLRSKSPTAETTKPLVSIFPAMVKTFAGHFFFSAIFKFFVDMLQFASPLLLGALIIFVEAESALWKGLLLAFTLFLVTFLIALLNGQHGLTSYQVGFRIRTALISSIYRKALKISSRAKRNTTVGEIVNLMAVDAHRFFEMIPYLHILWSGPIVMSLAIFLLWTYLNVAVFSGLAVMIALIPLSGFIATKLRNLQTHQMRIKDERVKSTNEILSGMKVLKLYAWEPSFEDLICDIREGELVFLRKAAIYNAATEFIWSLAPFMVALFSFMTFVFLGNRLTPEIAFVSMALFNILRMPMTLFPMTINFVMIAYVSVKRLSNFMNMEELDANNVTNNPSLNALEIQDGTFSWGDDIPTLKNINMTVKKNNLSSVVGPVGCGKTSLISALLGEMEKNRGSVNVDGKIAYVAQQAWIQNATLQDNITFGRPFNKRFYQQVINACALTSDIAMLPGGDQTEIGEKGINLSGGQKQRVSIARAVYSGADIFIFDDPLSAVDSHVGKHIFDNVLGENGILNGKTRFLVTHAISFLPKVDEIFVMSNGEISESGSYKQLMAQKGAFSEFLIQYLQEHNNEEDLKEIEDLVDDADLRLMLQRQTSVLSQRDRGSSGSLRRRSSRRSSTQSEVKEMKKPALAKLIESEDSQTGSVDLGIYLTYFKSIGIPFSIVILLFNAINQSMSVLSNFWLSRWSTDDRAHEETFWRNVYVGVYGSLGLVQGIALLIGAVFFAIGAIRSARNLHKGLLHNTLRLPMSFFDTTPLGRIMNRFSKDTDVIDALLPQMMRNWIWMFFSVVAIFIVISISTPIFMSVAVPIIIIYYFIQKFYVATSRQLKRLESVTRSPIYSHFSESIGGQSTIRAYGENKRFTVDSETKVDHNQSISYMSICANRWLGVRLEIVGSIVVLAASLFAVLARETIDSSIVGLSISYALQISSLMSFFVRMTTEVETNIVAVERVVEYSKRPQEAAWKTVDVNPEWPQKGVVEFKNFQVRYREGLDLVLKGIDFITKSQEKIGIVGRTGAGKSSLTLALFRIIEAAGGKISIDDIDVASIGLHSLRSRLTIIPQDPVLFSGSLRMNIDPFNSYPDDAIWTALEHSHMKTYVKGLSDGLQYKITEGGENLSVGQRQLVCLARALLRKTKVLILDEATAAIDIETDELIQKTIREQFNECTILTIAHRLNTIMDSDKIIVLDQGLIAEFDTPANLLANKNSIFYGMAESAGLVGDDNQNDDFDERKEESTDT</sequence>
<dbReference type="InterPro" id="IPR050173">
    <property type="entry name" value="ABC_transporter_C-like"/>
</dbReference>
<evidence type="ECO:0000256" key="4">
    <source>
        <dbReference type="ARBA" id="ARBA00022448"/>
    </source>
</evidence>
<evidence type="ECO:0000256" key="1">
    <source>
        <dbReference type="ARBA" id="ARBA00004128"/>
    </source>
</evidence>
<keyword evidence="8" id="KW-0677">Repeat</keyword>
<dbReference type="FunFam" id="1.20.1560.10:FF:000020">
    <property type="entry name" value="ABC metal ion transporter"/>
    <property type="match status" value="1"/>
</dbReference>
<dbReference type="InterPro" id="IPR005292">
    <property type="entry name" value="MRP"/>
</dbReference>
<evidence type="ECO:0000259" key="18">
    <source>
        <dbReference type="PROSITE" id="PS50893"/>
    </source>
</evidence>
<feature type="transmembrane region" description="Helical" evidence="17">
    <location>
        <begin position="528"/>
        <end position="549"/>
    </location>
</feature>
<comment type="similarity">
    <text evidence="3">Belongs to the ABC transporter superfamily. ABCC family. Conjugate transporter (TC 3.A.1.208) subfamily.</text>
</comment>
<evidence type="ECO:0000256" key="11">
    <source>
        <dbReference type="ARBA" id="ARBA00022967"/>
    </source>
</evidence>
<feature type="domain" description="ABC transmembrane type-1" evidence="19">
    <location>
        <begin position="936"/>
        <end position="1216"/>
    </location>
</feature>
<feature type="transmembrane region" description="Helical" evidence="17">
    <location>
        <begin position="569"/>
        <end position="588"/>
    </location>
</feature>
<dbReference type="CDD" id="cd03244">
    <property type="entry name" value="ABCC_MRP_domain2"/>
    <property type="match status" value="1"/>
</dbReference>
<dbReference type="Gene3D" id="3.40.50.300">
    <property type="entry name" value="P-loop containing nucleotide triphosphate hydrolases"/>
    <property type="match status" value="2"/>
</dbReference>
<evidence type="ECO:0000256" key="2">
    <source>
        <dbReference type="ARBA" id="ARBA00004651"/>
    </source>
</evidence>
<dbReference type="PROSITE" id="PS50929">
    <property type="entry name" value="ABC_TM1F"/>
    <property type="match status" value="2"/>
</dbReference>
<evidence type="ECO:0000256" key="12">
    <source>
        <dbReference type="ARBA" id="ARBA00022989"/>
    </source>
</evidence>
<evidence type="ECO:0000256" key="8">
    <source>
        <dbReference type="ARBA" id="ARBA00022737"/>
    </source>
</evidence>
<dbReference type="InterPro" id="IPR011527">
    <property type="entry name" value="ABC1_TM_dom"/>
</dbReference>
<dbReference type="Pfam" id="PF24357">
    <property type="entry name" value="TMD0_ABC"/>
    <property type="match status" value="1"/>
</dbReference>
<evidence type="ECO:0000256" key="13">
    <source>
        <dbReference type="ARBA" id="ARBA00023136"/>
    </source>
</evidence>
<proteinExistence type="inferred from homology"/>
<feature type="transmembrane region" description="Helical" evidence="17">
    <location>
        <begin position="1159"/>
        <end position="1181"/>
    </location>
</feature>
<dbReference type="GO" id="GO:0005524">
    <property type="term" value="F:ATP binding"/>
    <property type="evidence" value="ECO:0007669"/>
    <property type="project" value="UniProtKB-KW"/>
</dbReference>
<dbReference type="CDD" id="cd18595">
    <property type="entry name" value="ABC_6TM_MRP1_2_3_6_D1_like"/>
    <property type="match status" value="1"/>
</dbReference>
<evidence type="ECO:0000256" key="17">
    <source>
        <dbReference type="SAM" id="Phobius"/>
    </source>
</evidence>
<comment type="catalytic activity">
    <reaction evidence="15">
        <text>leukotriene C4(in) + ATP + H2O = leukotriene C4(out) + ADP + phosphate + H(+)</text>
        <dbReference type="Rhea" id="RHEA:38963"/>
        <dbReference type="ChEBI" id="CHEBI:15377"/>
        <dbReference type="ChEBI" id="CHEBI:15378"/>
        <dbReference type="ChEBI" id="CHEBI:30616"/>
        <dbReference type="ChEBI" id="CHEBI:43474"/>
        <dbReference type="ChEBI" id="CHEBI:57973"/>
        <dbReference type="ChEBI" id="CHEBI:456216"/>
    </reaction>
    <physiologicalReaction direction="left-to-right" evidence="15">
        <dbReference type="Rhea" id="RHEA:38964"/>
    </physiologicalReaction>
</comment>
<feature type="domain" description="ABC transporter" evidence="18">
    <location>
        <begin position="1251"/>
        <end position="1485"/>
    </location>
</feature>
<feature type="transmembrane region" description="Helical" evidence="17">
    <location>
        <begin position="976"/>
        <end position="1002"/>
    </location>
</feature>
<evidence type="ECO:0000256" key="3">
    <source>
        <dbReference type="ARBA" id="ARBA00009726"/>
    </source>
</evidence>
<feature type="transmembrane region" description="Helical" evidence="17">
    <location>
        <begin position="1056"/>
        <end position="1089"/>
    </location>
</feature>
<dbReference type="PANTHER" id="PTHR24223:SF443">
    <property type="entry name" value="MULTIDRUG-RESISTANCE LIKE PROTEIN 1, ISOFORM I"/>
    <property type="match status" value="1"/>
</dbReference>
<dbReference type="GO" id="GO:0016887">
    <property type="term" value="F:ATP hydrolysis activity"/>
    <property type="evidence" value="ECO:0007669"/>
    <property type="project" value="InterPro"/>
</dbReference>
<dbReference type="CDD" id="cd03250">
    <property type="entry name" value="ABCC_MRP_domain1"/>
    <property type="match status" value="1"/>
</dbReference>
<comment type="subcellular location">
    <subcellularLocation>
        <location evidence="2">Cell membrane</location>
        <topology evidence="2">Multi-pass membrane protein</topology>
    </subcellularLocation>
    <subcellularLocation>
        <location evidence="1">Vacuole membrane</location>
        <topology evidence="1">Multi-pass membrane protein</topology>
    </subcellularLocation>
</comment>
<feature type="transmembrane region" description="Helical" evidence="17">
    <location>
        <begin position="442"/>
        <end position="462"/>
    </location>
</feature>
<dbReference type="InterPro" id="IPR027417">
    <property type="entry name" value="P-loop_NTPase"/>
</dbReference>
<evidence type="ECO:0000259" key="19">
    <source>
        <dbReference type="PROSITE" id="PS50929"/>
    </source>
</evidence>
<dbReference type="EMBL" id="CVRI01000058">
    <property type="protein sequence ID" value="CRL02864.1"/>
    <property type="molecule type" value="Genomic_DNA"/>
</dbReference>
<feature type="domain" description="ABC transporter" evidence="18">
    <location>
        <begin position="614"/>
        <end position="837"/>
    </location>
</feature>
<dbReference type="PROSITE" id="PS50893">
    <property type="entry name" value="ABC_TRANSPORTER_2"/>
    <property type="match status" value="2"/>
</dbReference>
<keyword evidence="4" id="KW-0813">Transport</keyword>
<keyword evidence="11" id="KW-1278">Translocase</keyword>
<keyword evidence="21" id="KW-1185">Reference proteome</keyword>
<keyword evidence="7 17" id="KW-0812">Transmembrane</keyword>
<dbReference type="FunFam" id="1.20.1560.10:FF:000001">
    <property type="entry name" value="ATP-binding cassette subfamily C member 1"/>
    <property type="match status" value="1"/>
</dbReference>
<feature type="transmembrane region" description="Helical" evidence="17">
    <location>
        <begin position="311"/>
        <end position="331"/>
    </location>
</feature>
<evidence type="ECO:0000313" key="20">
    <source>
        <dbReference type="EMBL" id="CRL02864.1"/>
    </source>
</evidence>
<feature type="transmembrane region" description="Helical" evidence="17">
    <location>
        <begin position="337"/>
        <end position="357"/>
    </location>
</feature>
<keyword evidence="12 17" id="KW-1133">Transmembrane helix</keyword>
<dbReference type="GO" id="GO:0005774">
    <property type="term" value="C:vacuolar membrane"/>
    <property type="evidence" value="ECO:0007669"/>
    <property type="project" value="UniProtKB-SubCell"/>
</dbReference>
<keyword evidence="6" id="KW-0926">Vacuole</keyword>
<dbReference type="FunFam" id="3.40.50.300:FF:000074">
    <property type="entry name" value="Multidrug resistance-associated protein 5 isoform 1"/>
    <property type="match status" value="1"/>
</dbReference>
<dbReference type="InterPro" id="IPR017871">
    <property type="entry name" value="ABC_transporter-like_CS"/>
</dbReference>
<dbReference type="STRING" id="568069.A0A1J1IRT7"/>
<evidence type="ECO:0000256" key="7">
    <source>
        <dbReference type="ARBA" id="ARBA00022692"/>
    </source>
</evidence>
<evidence type="ECO:0000256" key="15">
    <source>
        <dbReference type="ARBA" id="ARBA00047523"/>
    </source>
</evidence>
<dbReference type="Gene3D" id="1.20.1560.10">
    <property type="entry name" value="ABC transporter type 1, transmembrane domain"/>
    <property type="match status" value="2"/>
</dbReference>
<dbReference type="InterPro" id="IPR003439">
    <property type="entry name" value="ABC_transporter-like_ATP-bd"/>
</dbReference>
<gene>
    <name evidence="20" type="ORF">CLUMA_CG015851</name>
</gene>
<evidence type="ECO:0000256" key="10">
    <source>
        <dbReference type="ARBA" id="ARBA00022840"/>
    </source>
</evidence>
<reference evidence="20 21" key="1">
    <citation type="submission" date="2015-04" db="EMBL/GenBank/DDBJ databases">
        <authorList>
            <person name="Syromyatnikov M.Y."/>
            <person name="Popov V.N."/>
        </authorList>
    </citation>
    <scope>NUCLEOTIDE SEQUENCE [LARGE SCALE GENOMIC DNA]</scope>
</reference>
<keyword evidence="13 17" id="KW-0472">Membrane</keyword>
<feature type="transmembrane region" description="Helical" evidence="17">
    <location>
        <begin position="32"/>
        <end position="50"/>
    </location>
</feature>
<dbReference type="FunFam" id="3.40.50.300:FF:000293">
    <property type="entry name" value="ATP binding cassette subfamily C member 1"/>
    <property type="match status" value="1"/>
</dbReference>
<evidence type="ECO:0000256" key="14">
    <source>
        <dbReference type="ARBA" id="ARBA00024220"/>
    </source>
</evidence>